<dbReference type="InterPro" id="IPR050182">
    <property type="entry name" value="Cytochrome_P450_fam2"/>
</dbReference>
<keyword evidence="10 19" id="KW-0503">Monooxygenase</keyword>
<dbReference type="KEGG" id="zca:113932037"/>
<gene>
    <name evidence="22" type="primary">LOC113932037</name>
</gene>
<proteinExistence type="inferred from homology"/>
<keyword evidence="6" id="KW-0256">Endoplasmic reticulum</keyword>
<feature type="chain" id="PRO_5026731108" description="Cytochrome P450 2W1" evidence="20">
    <location>
        <begin position="22"/>
        <end position="547"/>
    </location>
</feature>
<protein>
    <recommendedName>
        <fullName evidence="17">Cytochrome P450 2W1</fullName>
    </recommendedName>
</protein>
<dbReference type="PROSITE" id="PS00086">
    <property type="entry name" value="CYTOCHROME_P450"/>
    <property type="match status" value="1"/>
</dbReference>
<dbReference type="OrthoDB" id="1844152at2759"/>
<evidence type="ECO:0000256" key="9">
    <source>
        <dbReference type="ARBA" id="ARBA00023004"/>
    </source>
</evidence>
<evidence type="ECO:0000256" key="12">
    <source>
        <dbReference type="ARBA" id="ARBA00048965"/>
    </source>
</evidence>
<dbReference type="AlphaFoldDB" id="A0A6J2ED77"/>
<dbReference type="GO" id="GO:0046222">
    <property type="term" value="P:aflatoxin metabolic process"/>
    <property type="evidence" value="ECO:0007669"/>
    <property type="project" value="UniProtKB-ARBA"/>
</dbReference>
<dbReference type="FunFam" id="1.10.630.10:FF:000010">
    <property type="entry name" value="cytochrome P450 2W1 isoform X2"/>
    <property type="match status" value="1"/>
</dbReference>
<comment type="catalytic activity">
    <reaction evidence="12">
        <text>all-trans-retinoate + reduced [NADPH--hemoprotein reductase] + O2 = all-trans-4-hydroxyretinoate + oxidized [NADPH--hemoprotein reductase] + H2O + H(+)</text>
        <dbReference type="Rhea" id="RHEA:51984"/>
        <dbReference type="Rhea" id="RHEA-COMP:11964"/>
        <dbReference type="Rhea" id="RHEA-COMP:11965"/>
        <dbReference type="ChEBI" id="CHEBI:15377"/>
        <dbReference type="ChEBI" id="CHEBI:15378"/>
        <dbReference type="ChEBI" id="CHEBI:15379"/>
        <dbReference type="ChEBI" id="CHEBI:35291"/>
        <dbReference type="ChEBI" id="CHEBI:57618"/>
        <dbReference type="ChEBI" id="CHEBI:58210"/>
        <dbReference type="ChEBI" id="CHEBI:134178"/>
    </reaction>
    <physiologicalReaction direction="left-to-right" evidence="12">
        <dbReference type="Rhea" id="RHEA:51985"/>
    </physiologicalReaction>
</comment>
<keyword evidence="11" id="KW-0472">Membrane</keyword>
<dbReference type="GO" id="GO:0016712">
    <property type="term" value="F:oxidoreductase activity, acting on paired donors, with incorporation or reduction of molecular oxygen, reduced flavin or flavoprotein as one donor, and incorporation of one atom of oxygen"/>
    <property type="evidence" value="ECO:0007669"/>
    <property type="project" value="TreeGrafter"/>
</dbReference>
<reference evidence="22" key="1">
    <citation type="submission" date="2025-08" db="UniProtKB">
        <authorList>
            <consortium name="RefSeq"/>
        </authorList>
    </citation>
    <scope>IDENTIFICATION</scope>
    <source>
        <tissue evidence="22">Blood</tissue>
    </source>
</reference>
<dbReference type="GO" id="GO:0006082">
    <property type="term" value="P:organic acid metabolic process"/>
    <property type="evidence" value="ECO:0007669"/>
    <property type="project" value="TreeGrafter"/>
</dbReference>
<keyword evidence="7" id="KW-0492">Microsome</keyword>
<evidence type="ECO:0000256" key="7">
    <source>
        <dbReference type="ARBA" id="ARBA00022848"/>
    </source>
</evidence>
<feature type="binding site" description="axial binding residue" evidence="18">
    <location>
        <position position="479"/>
    </location>
    <ligand>
        <name>heme</name>
        <dbReference type="ChEBI" id="CHEBI:30413"/>
    </ligand>
    <ligandPart>
        <name>Fe</name>
        <dbReference type="ChEBI" id="CHEBI:18248"/>
    </ligandPart>
</feature>
<sequence>MVALLLLGILLLLGLWGLLQACTPTPSPAPRWPPGPRPLPLIGNLHLLRVSQQDRSLMEKRCRFLVAPRPCVWVGRKGLQEAPWAPGFSGHARCRARGPPSSVRLSERYGPVFTVHLGRQKTVVLAGYEAVREALVGTGPELADRPPIAIFQLIQGGGGIFFSSGARWRAARQFTVRTLHGLGVGRGPVADKVLQELRCLMGHLDCYGGQPFPLALLGWAPSNITFTLLFGRRFEYQDPVFVSLLSLIDEVMVLLGTPSLQLFNIYPWLGALLQLHRPVLRKIEEVRAILRTQLEARRPPTPGGGPVKSYMDALIQQGQGNDPQGLFAEANMVACALDMVMAGTETTSATLQWAALLMGKHPSVQGRLQEELDRVLGPRRYPRLEDQRSLPYTNAVLHEVQRFITLLPHVPRCMAADTQLGGYLLPKGTPVIPLLSSVLLDKTQWETPRQFNPGHFLDAEGRFVKRAAFLPFSAGRRVCVGESLARSELFLLFAGLLHRYRLLPPPGLSPAALDTTPAPAFTMRPPAQALCAVPRPTGSDQGDPGRV</sequence>
<evidence type="ECO:0000313" key="22">
    <source>
        <dbReference type="RefSeq" id="XP_027466216.1"/>
    </source>
</evidence>
<accession>A0A6J2ED77</accession>
<keyword evidence="21" id="KW-1185">Reference proteome</keyword>
<organism evidence="21 22">
    <name type="scientific">Zalophus californianus</name>
    <name type="common">California sealion</name>
    <dbReference type="NCBI Taxonomy" id="9704"/>
    <lineage>
        <taxon>Eukaryota</taxon>
        <taxon>Metazoa</taxon>
        <taxon>Chordata</taxon>
        <taxon>Craniata</taxon>
        <taxon>Vertebrata</taxon>
        <taxon>Euteleostomi</taxon>
        <taxon>Mammalia</taxon>
        <taxon>Eutheria</taxon>
        <taxon>Laurasiatheria</taxon>
        <taxon>Carnivora</taxon>
        <taxon>Caniformia</taxon>
        <taxon>Pinnipedia</taxon>
        <taxon>Otariidae</taxon>
        <taxon>Zalophus</taxon>
    </lineage>
</organism>
<dbReference type="PANTHER" id="PTHR24300:SF291">
    <property type="entry name" value="CYTOCHROME P450 2W1"/>
    <property type="match status" value="1"/>
</dbReference>
<evidence type="ECO:0000256" key="15">
    <source>
        <dbReference type="ARBA" id="ARBA00051568"/>
    </source>
</evidence>
<comment type="similarity">
    <text evidence="3 19">Belongs to the cytochrome P450 family.</text>
</comment>
<name>A0A6J2ED77_ZALCA</name>
<evidence type="ECO:0000256" key="5">
    <source>
        <dbReference type="ARBA" id="ARBA00022723"/>
    </source>
</evidence>
<dbReference type="InterPro" id="IPR002401">
    <property type="entry name" value="Cyt_P450_E_grp-I"/>
</dbReference>
<dbReference type="GeneID" id="113932037"/>
<dbReference type="InterPro" id="IPR001128">
    <property type="entry name" value="Cyt_P450"/>
</dbReference>
<evidence type="ECO:0000256" key="18">
    <source>
        <dbReference type="PIRSR" id="PIRSR602401-1"/>
    </source>
</evidence>
<evidence type="ECO:0000256" key="3">
    <source>
        <dbReference type="ARBA" id="ARBA00010617"/>
    </source>
</evidence>
<dbReference type="PRINTS" id="PR00385">
    <property type="entry name" value="P450"/>
</dbReference>
<dbReference type="RefSeq" id="XP_027466216.1">
    <property type="nucleotide sequence ID" value="XM_027610415.1"/>
</dbReference>
<comment type="catalytic activity">
    <reaction evidence="13">
        <text>1-(9Z-octadecenoyl)-sn-glycero-3-phosphocholine + reduced [NADPH--hemoprotein reductase] + O2 = 1-[8-hydroxy-(9Z)-octadecenoyl]-sn-glycero-3-phosphocholine + oxidized [NADPH--hemoprotein reductase] + H2O + H(+)</text>
        <dbReference type="Rhea" id="RHEA:50328"/>
        <dbReference type="Rhea" id="RHEA-COMP:11964"/>
        <dbReference type="Rhea" id="RHEA-COMP:11965"/>
        <dbReference type="ChEBI" id="CHEBI:15377"/>
        <dbReference type="ChEBI" id="CHEBI:15378"/>
        <dbReference type="ChEBI" id="CHEBI:15379"/>
        <dbReference type="ChEBI" id="CHEBI:28610"/>
        <dbReference type="ChEBI" id="CHEBI:57618"/>
        <dbReference type="ChEBI" id="CHEBI:58210"/>
        <dbReference type="ChEBI" id="CHEBI:132285"/>
    </reaction>
    <physiologicalReaction direction="left-to-right" evidence="13">
        <dbReference type="Rhea" id="RHEA:50329"/>
    </physiologicalReaction>
</comment>
<keyword evidence="9 18" id="KW-0408">Iron</keyword>
<dbReference type="Proteomes" id="UP000515165">
    <property type="component" value="Chromosome 10"/>
</dbReference>
<evidence type="ECO:0000256" key="19">
    <source>
        <dbReference type="RuleBase" id="RU000461"/>
    </source>
</evidence>
<evidence type="ECO:0000256" key="17">
    <source>
        <dbReference type="ARBA" id="ARBA00067466"/>
    </source>
</evidence>
<dbReference type="InterPro" id="IPR036396">
    <property type="entry name" value="Cyt_P450_sf"/>
</dbReference>
<keyword evidence="5 18" id="KW-0479">Metal-binding</keyword>
<evidence type="ECO:0000256" key="14">
    <source>
        <dbReference type="ARBA" id="ARBA00051055"/>
    </source>
</evidence>
<evidence type="ECO:0000256" key="2">
    <source>
        <dbReference type="ARBA" id="ARBA00004524"/>
    </source>
</evidence>
<comment type="catalytic activity">
    <reaction evidence="16">
        <text>1-(9Z-octadecenoyl)-sn-glycero-3-phosphocholine + reduced [NADPH--hemoprotein reductase] + O2 = 1-[11-hydroxy-(9Z)-octadecenoyl]-sn-glycero-3-phosphocholine + oxidized [NADPH--hemoprotein reductase] + H2O + H(+)</text>
        <dbReference type="Rhea" id="RHEA:50332"/>
        <dbReference type="Rhea" id="RHEA-COMP:11964"/>
        <dbReference type="Rhea" id="RHEA-COMP:11965"/>
        <dbReference type="ChEBI" id="CHEBI:15377"/>
        <dbReference type="ChEBI" id="CHEBI:15378"/>
        <dbReference type="ChEBI" id="CHEBI:15379"/>
        <dbReference type="ChEBI" id="CHEBI:28610"/>
        <dbReference type="ChEBI" id="CHEBI:57618"/>
        <dbReference type="ChEBI" id="CHEBI:58210"/>
        <dbReference type="ChEBI" id="CHEBI:132286"/>
    </reaction>
    <physiologicalReaction direction="left-to-right" evidence="16">
        <dbReference type="Rhea" id="RHEA:50333"/>
    </physiologicalReaction>
</comment>
<feature type="signal peptide" evidence="20">
    <location>
        <begin position="1"/>
        <end position="21"/>
    </location>
</feature>
<keyword evidence="8 19" id="KW-0560">Oxidoreductase</keyword>
<dbReference type="SUPFAM" id="SSF48264">
    <property type="entry name" value="Cytochrome P450"/>
    <property type="match status" value="1"/>
</dbReference>
<dbReference type="InterPro" id="IPR017972">
    <property type="entry name" value="Cyt_P450_CS"/>
</dbReference>
<comment type="catalytic activity">
    <reaction evidence="14">
        <text>1-(9Z-octadecenoyl)-sn-glycero-3-phosphocholine + reduced [NADPH--hemoprotein reductase] + O2 = 1-[(9R,10S)-epoxy-octadecanoyl]-sn-glycero-3-phosphocholine + oxidized [NADPH--hemoprotein reductase] + H2O + H(+)</text>
        <dbReference type="Rhea" id="RHEA:50320"/>
        <dbReference type="Rhea" id="RHEA-COMP:11964"/>
        <dbReference type="Rhea" id="RHEA-COMP:11965"/>
        <dbReference type="ChEBI" id="CHEBI:15377"/>
        <dbReference type="ChEBI" id="CHEBI:15378"/>
        <dbReference type="ChEBI" id="CHEBI:15379"/>
        <dbReference type="ChEBI" id="CHEBI:28610"/>
        <dbReference type="ChEBI" id="CHEBI:57618"/>
        <dbReference type="ChEBI" id="CHEBI:58210"/>
        <dbReference type="ChEBI" id="CHEBI:132280"/>
    </reaction>
    <physiologicalReaction direction="left-to-right" evidence="14">
        <dbReference type="Rhea" id="RHEA:50321"/>
    </physiologicalReaction>
</comment>
<dbReference type="GO" id="GO:0020037">
    <property type="term" value="F:heme binding"/>
    <property type="evidence" value="ECO:0007669"/>
    <property type="project" value="InterPro"/>
</dbReference>
<evidence type="ECO:0000256" key="13">
    <source>
        <dbReference type="ARBA" id="ARBA00050172"/>
    </source>
</evidence>
<comment type="cofactor">
    <cofactor evidence="1 18">
        <name>heme</name>
        <dbReference type="ChEBI" id="CHEBI:30413"/>
    </cofactor>
</comment>
<evidence type="ECO:0000256" key="8">
    <source>
        <dbReference type="ARBA" id="ARBA00023002"/>
    </source>
</evidence>
<evidence type="ECO:0000256" key="1">
    <source>
        <dbReference type="ARBA" id="ARBA00001971"/>
    </source>
</evidence>
<dbReference type="PRINTS" id="PR00463">
    <property type="entry name" value="EP450I"/>
</dbReference>
<evidence type="ECO:0000256" key="20">
    <source>
        <dbReference type="SAM" id="SignalP"/>
    </source>
</evidence>
<dbReference type="Gene3D" id="1.10.630.10">
    <property type="entry name" value="Cytochrome P450"/>
    <property type="match status" value="1"/>
</dbReference>
<evidence type="ECO:0000256" key="6">
    <source>
        <dbReference type="ARBA" id="ARBA00022824"/>
    </source>
</evidence>
<comment type="catalytic activity">
    <reaction evidence="15">
        <text>1-(9Z-octadecenoyl)-sn-glycero-3-phosphocholine + reduced [NADPH--hemoprotein reductase] + O2 = 1-[(9S,10R)-epoxy-octadecanoyl]-sn-glycero-3-phosphocholine + oxidized [NADPH--hemoprotein reductase] + H2O + H(+)</text>
        <dbReference type="Rhea" id="RHEA:50324"/>
        <dbReference type="Rhea" id="RHEA-COMP:11964"/>
        <dbReference type="Rhea" id="RHEA-COMP:11965"/>
        <dbReference type="ChEBI" id="CHEBI:15377"/>
        <dbReference type="ChEBI" id="CHEBI:15378"/>
        <dbReference type="ChEBI" id="CHEBI:15379"/>
        <dbReference type="ChEBI" id="CHEBI:28610"/>
        <dbReference type="ChEBI" id="CHEBI:57618"/>
        <dbReference type="ChEBI" id="CHEBI:58210"/>
        <dbReference type="ChEBI" id="CHEBI:132278"/>
    </reaction>
    <physiologicalReaction direction="left-to-right" evidence="15">
        <dbReference type="Rhea" id="RHEA:50325"/>
    </physiologicalReaction>
</comment>
<evidence type="ECO:0000256" key="11">
    <source>
        <dbReference type="ARBA" id="ARBA00023136"/>
    </source>
</evidence>
<evidence type="ECO:0000256" key="10">
    <source>
        <dbReference type="ARBA" id="ARBA00023033"/>
    </source>
</evidence>
<evidence type="ECO:0000256" key="16">
    <source>
        <dbReference type="ARBA" id="ARBA00051821"/>
    </source>
</evidence>
<comment type="subcellular location">
    <subcellularLocation>
        <location evidence="2">Microsome membrane</location>
    </subcellularLocation>
</comment>
<dbReference type="GO" id="GO:0005737">
    <property type="term" value="C:cytoplasm"/>
    <property type="evidence" value="ECO:0007669"/>
    <property type="project" value="TreeGrafter"/>
</dbReference>
<keyword evidence="20" id="KW-0732">Signal</keyword>
<keyword evidence="4 18" id="KW-0349">Heme</keyword>
<dbReference type="GO" id="GO:0005506">
    <property type="term" value="F:iron ion binding"/>
    <property type="evidence" value="ECO:0007669"/>
    <property type="project" value="InterPro"/>
</dbReference>
<dbReference type="GO" id="GO:0006805">
    <property type="term" value="P:xenobiotic metabolic process"/>
    <property type="evidence" value="ECO:0007669"/>
    <property type="project" value="TreeGrafter"/>
</dbReference>
<dbReference type="PANTHER" id="PTHR24300">
    <property type="entry name" value="CYTOCHROME P450 508A4-RELATED"/>
    <property type="match status" value="1"/>
</dbReference>
<dbReference type="Pfam" id="PF00067">
    <property type="entry name" value="p450"/>
    <property type="match status" value="1"/>
</dbReference>
<evidence type="ECO:0000313" key="21">
    <source>
        <dbReference type="Proteomes" id="UP000515165"/>
    </source>
</evidence>
<evidence type="ECO:0000256" key="4">
    <source>
        <dbReference type="ARBA" id="ARBA00022617"/>
    </source>
</evidence>